<keyword evidence="3" id="KW-1185">Reference proteome</keyword>
<dbReference type="GO" id="GO:0005524">
    <property type="term" value="F:ATP binding"/>
    <property type="evidence" value="ECO:0007669"/>
    <property type="project" value="UniProtKB-KW"/>
</dbReference>
<gene>
    <name evidence="2" type="ORF">ABC977_02860</name>
</gene>
<protein>
    <submittedName>
        <fullName evidence="2">ATP-binding protein</fullName>
    </submittedName>
</protein>
<evidence type="ECO:0000313" key="3">
    <source>
        <dbReference type="Proteomes" id="UP001564408"/>
    </source>
</evidence>
<dbReference type="PANTHER" id="PTHR30595:SF6">
    <property type="entry name" value="SCHLAFEN ALBA-2 DOMAIN-CONTAINING PROTEIN"/>
    <property type="match status" value="1"/>
</dbReference>
<dbReference type="RefSeq" id="WP_369665721.1">
    <property type="nucleotide sequence ID" value="NZ_JBDKXB010000002.1"/>
</dbReference>
<dbReference type="Proteomes" id="UP001564408">
    <property type="component" value="Unassembled WGS sequence"/>
</dbReference>
<name>A0ABV4BBI0_9GAMM</name>
<evidence type="ECO:0000259" key="1">
    <source>
        <dbReference type="Pfam" id="PF04326"/>
    </source>
</evidence>
<feature type="domain" description="Schlafen AlbA-2" evidence="1">
    <location>
        <begin position="12"/>
        <end position="104"/>
    </location>
</feature>
<comment type="caution">
    <text evidence="2">The sequence shown here is derived from an EMBL/GenBank/DDBJ whole genome shotgun (WGS) entry which is preliminary data.</text>
</comment>
<dbReference type="Pfam" id="PF04326">
    <property type="entry name" value="SLFN_AlbA_2"/>
    <property type="match status" value="1"/>
</dbReference>
<dbReference type="InterPro" id="IPR007421">
    <property type="entry name" value="Schlafen_AlbA_2_dom"/>
</dbReference>
<dbReference type="InterPro" id="IPR038461">
    <property type="entry name" value="Schlafen_AlbA_2_dom_sf"/>
</dbReference>
<organism evidence="2 3">
    <name type="scientific">Thioalkalicoccus limnaeus</name>
    <dbReference type="NCBI Taxonomy" id="120681"/>
    <lineage>
        <taxon>Bacteria</taxon>
        <taxon>Pseudomonadati</taxon>
        <taxon>Pseudomonadota</taxon>
        <taxon>Gammaproteobacteria</taxon>
        <taxon>Chromatiales</taxon>
        <taxon>Chromatiaceae</taxon>
        <taxon>Thioalkalicoccus</taxon>
    </lineage>
</organism>
<sequence>MTDLGELLAQGEHAFLEFKLEDVRPESLAKELVALSNTLGGVVLIGVADDGTIHGVGDRPRIEQRVINVARHNVVPAIDLALSWVRVADKDICQVTVGKGMAKPIPIPLHASLKKL</sequence>
<reference evidence="2 3" key="1">
    <citation type="submission" date="2024-05" db="EMBL/GenBank/DDBJ databases">
        <title>Genome Sequence and Characterization of the New Strain Purple Sulfur Bacterium of Genus Thioalkalicoccus.</title>
        <authorList>
            <person name="Bryantseva I.A."/>
            <person name="Kyndt J.A."/>
            <person name="Imhoff J.F."/>
        </authorList>
    </citation>
    <scope>NUCLEOTIDE SEQUENCE [LARGE SCALE GENOMIC DNA]</scope>
    <source>
        <strain evidence="2 3">Um2</strain>
    </source>
</reference>
<dbReference type="Gene3D" id="3.30.950.30">
    <property type="entry name" value="Schlafen, AAA domain"/>
    <property type="match status" value="1"/>
</dbReference>
<keyword evidence="2" id="KW-0547">Nucleotide-binding</keyword>
<dbReference type="PANTHER" id="PTHR30595">
    <property type="entry name" value="GLPR-RELATED TRANSCRIPTIONAL REPRESSOR"/>
    <property type="match status" value="1"/>
</dbReference>
<proteinExistence type="predicted"/>
<dbReference type="EMBL" id="JBDKXB010000002">
    <property type="protein sequence ID" value="MEY6431344.1"/>
    <property type="molecule type" value="Genomic_DNA"/>
</dbReference>
<evidence type="ECO:0000313" key="2">
    <source>
        <dbReference type="EMBL" id="MEY6431344.1"/>
    </source>
</evidence>
<keyword evidence="2" id="KW-0067">ATP-binding</keyword>
<accession>A0ABV4BBI0</accession>